<proteinExistence type="predicted"/>
<evidence type="ECO:0000313" key="3">
    <source>
        <dbReference type="EMBL" id="QJA62532.1"/>
    </source>
</evidence>
<organism evidence="3">
    <name type="scientific">viral metagenome</name>
    <dbReference type="NCBI Taxonomy" id="1070528"/>
    <lineage>
        <taxon>unclassified sequences</taxon>
        <taxon>metagenomes</taxon>
        <taxon>organismal metagenomes</taxon>
    </lineage>
</organism>
<accession>A0A6M3J118</accession>
<feature type="compositionally biased region" description="Low complexity" evidence="2">
    <location>
        <begin position="195"/>
        <end position="212"/>
    </location>
</feature>
<protein>
    <submittedName>
        <fullName evidence="3">Uncharacterized protein</fullName>
    </submittedName>
</protein>
<evidence type="ECO:0000256" key="1">
    <source>
        <dbReference type="SAM" id="Coils"/>
    </source>
</evidence>
<feature type="coiled-coil region" evidence="1">
    <location>
        <begin position="240"/>
        <end position="279"/>
    </location>
</feature>
<keyword evidence="1" id="KW-0175">Coiled coil</keyword>
<name>A0A6M3J118_9ZZZZ</name>
<feature type="region of interest" description="Disordered" evidence="2">
    <location>
        <begin position="185"/>
        <end position="212"/>
    </location>
</feature>
<evidence type="ECO:0000256" key="2">
    <source>
        <dbReference type="SAM" id="MobiDB-lite"/>
    </source>
</evidence>
<dbReference type="AlphaFoldDB" id="A0A6M3J118"/>
<gene>
    <name evidence="3" type="ORF">MM415B00765_0032</name>
</gene>
<sequence length="370" mass="39044">MSWFTDIFSGGGGAAADALAPVDLGTSGSLIESTDWWTDPSVLSTSTDMNSWFDLPTQVGLYGEPTLDLGFDPLDPLAPLGQGSWDWFPDAPSVSPYLNLGFDYENPLTSGINPYVSYLDPVTAQYGPIQTDIFSGTQNWFPSSGYTTASGMRVPSLSGGYNVPQSFDTRWAAAGMPQGVPYDYTNPPSGFLSPAGSRLGSGSTSTSDSGGLSASDLAKLAASIASLGGAITGLLANMDAADYADELAELNRQAAEREMAAARRQAADEEEKLRNRTDRLLGRQRALYTGVSGVRMSGSPLDVMTDTENMANKDIEAIRAYGELGVRQAETAGRIASLEGRAYRTASNWNAAGSLLTGLANAGRSLSELF</sequence>
<reference evidence="3" key="1">
    <citation type="submission" date="2020-03" db="EMBL/GenBank/DDBJ databases">
        <title>The deep terrestrial virosphere.</title>
        <authorList>
            <person name="Holmfeldt K."/>
            <person name="Nilsson E."/>
            <person name="Simone D."/>
            <person name="Lopez-Fernandez M."/>
            <person name="Wu X."/>
            <person name="de Brujin I."/>
            <person name="Lundin D."/>
            <person name="Andersson A."/>
            <person name="Bertilsson S."/>
            <person name="Dopson M."/>
        </authorList>
    </citation>
    <scope>NUCLEOTIDE SEQUENCE</scope>
    <source>
        <strain evidence="3">MM415B00765</strain>
    </source>
</reference>
<dbReference type="EMBL" id="MT141473">
    <property type="protein sequence ID" value="QJA62532.1"/>
    <property type="molecule type" value="Genomic_DNA"/>
</dbReference>